<comment type="caution">
    <text evidence="1">The sequence shown here is derived from an EMBL/GenBank/DDBJ whole genome shotgun (WGS) entry which is preliminary data.</text>
</comment>
<dbReference type="RefSeq" id="WP_285881528.1">
    <property type="nucleotide sequence ID" value="NZ_JARFYN010000029.1"/>
</dbReference>
<dbReference type="EMBL" id="JARFYN010000029">
    <property type="protein sequence ID" value="MDL2408134.1"/>
    <property type="molecule type" value="Genomic_DNA"/>
</dbReference>
<accession>A0ABT7KHL6</accession>
<reference evidence="1" key="1">
    <citation type="submission" date="2023-06" db="EMBL/GenBank/DDBJ databases">
        <title>Phylogenetic Diversity of Rhizobium strains.</title>
        <authorList>
            <person name="Moura F.T."/>
            <person name="Helene L.C.F."/>
            <person name="Hungria M."/>
        </authorList>
    </citation>
    <scope>NUCLEOTIDE SEQUENCE</scope>
    <source>
        <strain evidence="1">CCGE524</strain>
    </source>
</reference>
<protein>
    <submittedName>
        <fullName evidence="1">Uncharacterized protein</fullName>
    </submittedName>
</protein>
<sequence>MGHNIIQANGSTYYDTSIHAQYFAQVLNLYNLATQVYVTEHSYKNIATTVANASDGITGGNQAIAQVEHNLAPWDLMSGILGGAAEALASRGTKEVPSGLSDRRPDLLEFHSTARNFCNRAIFRNP</sequence>
<evidence type="ECO:0000313" key="2">
    <source>
        <dbReference type="Proteomes" id="UP001172630"/>
    </source>
</evidence>
<evidence type="ECO:0000313" key="1">
    <source>
        <dbReference type="EMBL" id="MDL2408134.1"/>
    </source>
</evidence>
<dbReference type="Proteomes" id="UP001172630">
    <property type="component" value="Unassembled WGS sequence"/>
</dbReference>
<organism evidence="1 2">
    <name type="scientific">Rhizobium calliandrae</name>
    <dbReference type="NCBI Taxonomy" id="1312182"/>
    <lineage>
        <taxon>Bacteria</taxon>
        <taxon>Pseudomonadati</taxon>
        <taxon>Pseudomonadota</taxon>
        <taxon>Alphaproteobacteria</taxon>
        <taxon>Hyphomicrobiales</taxon>
        <taxon>Rhizobiaceae</taxon>
        <taxon>Rhizobium/Agrobacterium group</taxon>
        <taxon>Rhizobium</taxon>
    </lineage>
</organism>
<proteinExistence type="predicted"/>
<gene>
    <name evidence="1" type="ORF">PY650_21270</name>
</gene>
<name>A0ABT7KHL6_9HYPH</name>
<keyword evidence="2" id="KW-1185">Reference proteome</keyword>